<evidence type="ECO:0000313" key="4">
    <source>
        <dbReference type="Proteomes" id="UP000192247"/>
    </source>
</evidence>
<sequence length="561" mass="63739">MALCLFEKCSHKGLISSIVGSRISFRCFDLSDHFFGLGSSSGDVFIFSRNSQRLLRRLPAASAKIDRVAFNPANDNVLCVASSRGELVIIEHNILVAHSQPARELYRSDVHTNSTVLQLLWSRTGSLFIGGDNRGLVSITDLYAVSGGVLFDVSPTNILTLDSQIVQIDTYRDRLAISTLTASYLCDLDDKRFTKIGRKPRNGVFGVCFSEILPRKRTYPDVYCARPGGRLWRVNNFGEVDCTLSFRHEGSTDMDHVPIPLCGTTRGELLFDRKTQFGLLIPVGELLMTFTDEVLYVLQVQEYDIPRIIWQSTSFKSQGLLEAKVQSKSIFLLHNDGALTEWGFSTKALQNVYHIFPSPEQRLTVVMQNLDCTRVAQYLDLIRQQKYRGKELVRRRTDSAIIPIKPNDLRFQSPSVETFLAMFHCFLSILHSLDKRWLRKSATLLFSPQQDSLAEFSHHCQLGDDSIVNVSTHTNLPSVSQSNFLGRPTSMTPPKQKSTARRTHRKLLDRISRQLQKKIADSLLIELNGSLWAKPQVLQEKHFIDQPLTDWGFKFYQERIF</sequence>
<dbReference type="PANTHER" id="PTHR23287:SF18">
    <property type="entry name" value="BLOC-2 COMPLEX MEMBER HPS5"/>
    <property type="match status" value="1"/>
</dbReference>
<reference evidence="3 4" key="1">
    <citation type="journal article" date="2017" name="Gigascience">
        <title>Draft genome of the honey bee ectoparasitic mite, Tropilaelaps mercedesae, is shaped by the parasitic life history.</title>
        <authorList>
            <person name="Dong X."/>
            <person name="Armstrong S.D."/>
            <person name="Xia D."/>
            <person name="Makepeace B.L."/>
            <person name="Darby A.C."/>
            <person name="Kadowaki T."/>
        </authorList>
    </citation>
    <scope>NUCLEOTIDE SEQUENCE [LARGE SCALE GENOMIC DNA]</scope>
    <source>
        <strain evidence="3">Wuxi-XJTLU</strain>
    </source>
</reference>
<dbReference type="EMBL" id="MNPL01003814">
    <property type="protein sequence ID" value="OQR77227.1"/>
    <property type="molecule type" value="Genomic_DNA"/>
</dbReference>
<accession>A0A1V9XUN9</accession>
<evidence type="ECO:0000313" key="3">
    <source>
        <dbReference type="EMBL" id="OQR77227.1"/>
    </source>
</evidence>
<feature type="compositionally biased region" description="Polar residues" evidence="1">
    <location>
        <begin position="481"/>
        <end position="497"/>
    </location>
</feature>
<dbReference type="AlphaFoldDB" id="A0A1V9XUN9"/>
<dbReference type="Pfam" id="PF23756">
    <property type="entry name" value="Beta-prop_HPS5"/>
    <property type="match status" value="1"/>
</dbReference>
<dbReference type="InterPro" id="IPR036322">
    <property type="entry name" value="WD40_repeat_dom_sf"/>
</dbReference>
<comment type="caution">
    <text evidence="3">The sequence shown here is derived from an EMBL/GenBank/DDBJ whole genome shotgun (WGS) entry which is preliminary data.</text>
</comment>
<gene>
    <name evidence="3" type="ORF">BIW11_00471</name>
</gene>
<dbReference type="InterPro" id="IPR056499">
    <property type="entry name" value="Beta-prop_HPS5-like"/>
</dbReference>
<protein>
    <submittedName>
        <fullName evidence="3">Hermansky-Pudlak syndrome 5 protein-like</fullName>
    </submittedName>
</protein>
<dbReference type="Gene3D" id="2.130.10.10">
    <property type="entry name" value="YVTN repeat-like/Quinoprotein amine dehydrogenase"/>
    <property type="match status" value="1"/>
</dbReference>
<dbReference type="InterPro" id="IPR015943">
    <property type="entry name" value="WD40/YVTN_repeat-like_dom_sf"/>
</dbReference>
<dbReference type="GO" id="GO:0005737">
    <property type="term" value="C:cytoplasm"/>
    <property type="evidence" value="ECO:0007669"/>
    <property type="project" value="TreeGrafter"/>
</dbReference>
<dbReference type="InParanoid" id="A0A1V9XUN9"/>
<dbReference type="SUPFAM" id="SSF50978">
    <property type="entry name" value="WD40 repeat-like"/>
    <property type="match status" value="1"/>
</dbReference>
<dbReference type="STRING" id="418985.A0A1V9XUN9"/>
<dbReference type="GO" id="GO:0048066">
    <property type="term" value="P:developmental pigmentation"/>
    <property type="evidence" value="ECO:0007669"/>
    <property type="project" value="TreeGrafter"/>
</dbReference>
<feature type="domain" description="HPS5-like beta-propeller" evidence="2">
    <location>
        <begin position="5"/>
        <end position="336"/>
    </location>
</feature>
<organism evidence="3 4">
    <name type="scientific">Tropilaelaps mercedesae</name>
    <dbReference type="NCBI Taxonomy" id="418985"/>
    <lineage>
        <taxon>Eukaryota</taxon>
        <taxon>Metazoa</taxon>
        <taxon>Ecdysozoa</taxon>
        <taxon>Arthropoda</taxon>
        <taxon>Chelicerata</taxon>
        <taxon>Arachnida</taxon>
        <taxon>Acari</taxon>
        <taxon>Parasitiformes</taxon>
        <taxon>Mesostigmata</taxon>
        <taxon>Gamasina</taxon>
        <taxon>Dermanyssoidea</taxon>
        <taxon>Laelapidae</taxon>
        <taxon>Tropilaelaps</taxon>
    </lineage>
</organism>
<name>A0A1V9XUN9_9ACAR</name>
<feature type="region of interest" description="Disordered" evidence="1">
    <location>
        <begin position="481"/>
        <end position="503"/>
    </location>
</feature>
<proteinExistence type="predicted"/>
<dbReference type="PANTHER" id="PTHR23287">
    <property type="entry name" value="RUBY-EYE2-LIKE PROTEIN"/>
    <property type="match status" value="1"/>
</dbReference>
<dbReference type="OrthoDB" id="6506404at2759"/>
<keyword evidence="4" id="KW-1185">Reference proteome</keyword>
<evidence type="ECO:0000259" key="2">
    <source>
        <dbReference type="Pfam" id="PF23756"/>
    </source>
</evidence>
<evidence type="ECO:0000256" key="1">
    <source>
        <dbReference type="SAM" id="MobiDB-lite"/>
    </source>
</evidence>
<dbReference type="Proteomes" id="UP000192247">
    <property type="component" value="Unassembled WGS sequence"/>
</dbReference>